<dbReference type="CDD" id="cd06986">
    <property type="entry name" value="cupin_MmsR-like_N"/>
    <property type="match status" value="1"/>
</dbReference>
<dbReference type="InterPro" id="IPR020449">
    <property type="entry name" value="Tscrpt_reg_AraC-type_HTH"/>
</dbReference>
<evidence type="ECO:0000313" key="7">
    <source>
        <dbReference type="EMBL" id="VDZ52752.1"/>
    </source>
</evidence>
<dbReference type="GO" id="GO:0043565">
    <property type="term" value="F:sequence-specific DNA binding"/>
    <property type="evidence" value="ECO:0007669"/>
    <property type="project" value="InterPro"/>
</dbReference>
<dbReference type="Proteomes" id="UP000281391">
    <property type="component" value="Chromosome"/>
</dbReference>
<dbReference type="InterPro" id="IPR018062">
    <property type="entry name" value="HTH_AraC-typ_CS"/>
</dbReference>
<protein>
    <recommendedName>
        <fullName evidence="5">Arabinose operon regulatory protein</fullName>
    </recommendedName>
</protein>
<dbReference type="SUPFAM" id="SSF51215">
    <property type="entry name" value="Regulatory protein AraC"/>
    <property type="match status" value="1"/>
</dbReference>
<dbReference type="GO" id="GO:0003700">
    <property type="term" value="F:DNA-binding transcription factor activity"/>
    <property type="evidence" value="ECO:0007669"/>
    <property type="project" value="InterPro"/>
</dbReference>
<evidence type="ECO:0000313" key="8">
    <source>
        <dbReference type="Proteomes" id="UP000281391"/>
    </source>
</evidence>
<reference evidence="7 8" key="1">
    <citation type="submission" date="2018-12" db="EMBL/GenBank/DDBJ databases">
        <authorList>
            <consortium name="Pathogen Informatics"/>
        </authorList>
    </citation>
    <scope>NUCLEOTIDE SEQUENCE [LARGE SCALE GENOMIC DNA]</scope>
    <source>
        <strain evidence="7 8">NCTC11214</strain>
    </source>
</reference>
<dbReference type="Pfam" id="PF12833">
    <property type="entry name" value="HTH_18"/>
    <property type="match status" value="1"/>
</dbReference>
<dbReference type="Pfam" id="PF02311">
    <property type="entry name" value="AraC_binding"/>
    <property type="match status" value="1"/>
</dbReference>
<dbReference type="InterPro" id="IPR018060">
    <property type="entry name" value="HTH_AraC"/>
</dbReference>
<dbReference type="SMART" id="SM00342">
    <property type="entry name" value="HTH_ARAC"/>
    <property type="match status" value="1"/>
</dbReference>
<dbReference type="AlphaFoldDB" id="A0A3S4DU70"/>
<evidence type="ECO:0000259" key="6">
    <source>
        <dbReference type="PROSITE" id="PS01124"/>
    </source>
</evidence>
<dbReference type="InterPro" id="IPR003313">
    <property type="entry name" value="AraC-bd"/>
</dbReference>
<dbReference type="PROSITE" id="PS01124">
    <property type="entry name" value="HTH_ARAC_FAMILY_2"/>
    <property type="match status" value="1"/>
</dbReference>
<dbReference type="Gene3D" id="1.10.10.60">
    <property type="entry name" value="Homeodomain-like"/>
    <property type="match status" value="2"/>
</dbReference>
<dbReference type="KEGG" id="sof:NCTC11214_00828"/>
<name>A0A3S4DU70_SEROD</name>
<accession>A0A3S4DU70</accession>
<evidence type="ECO:0000256" key="2">
    <source>
        <dbReference type="ARBA" id="ARBA00023125"/>
    </source>
</evidence>
<evidence type="ECO:0000256" key="5">
    <source>
        <dbReference type="ARBA" id="ARBA00044978"/>
    </source>
</evidence>
<organism evidence="7 8">
    <name type="scientific">Serratia odorifera</name>
    <dbReference type="NCBI Taxonomy" id="618"/>
    <lineage>
        <taxon>Bacteria</taxon>
        <taxon>Pseudomonadati</taxon>
        <taxon>Pseudomonadota</taxon>
        <taxon>Gammaproteobacteria</taxon>
        <taxon>Enterobacterales</taxon>
        <taxon>Yersiniaceae</taxon>
        <taxon>Serratia</taxon>
    </lineage>
</organism>
<dbReference type="EMBL" id="LR134117">
    <property type="protein sequence ID" value="VDZ52752.1"/>
    <property type="molecule type" value="Genomic_DNA"/>
</dbReference>
<proteinExistence type="predicted"/>
<keyword evidence="2" id="KW-0238">DNA-binding</keyword>
<keyword evidence="1" id="KW-0805">Transcription regulation</keyword>
<evidence type="ECO:0000256" key="3">
    <source>
        <dbReference type="ARBA" id="ARBA00023159"/>
    </source>
</evidence>
<dbReference type="SUPFAM" id="SSF46689">
    <property type="entry name" value="Homeodomain-like"/>
    <property type="match status" value="2"/>
</dbReference>
<dbReference type="InterPro" id="IPR037923">
    <property type="entry name" value="HTH-like"/>
</dbReference>
<dbReference type="Gene3D" id="2.60.120.280">
    <property type="entry name" value="Regulatory protein AraC"/>
    <property type="match status" value="1"/>
</dbReference>
<gene>
    <name evidence="7" type="primary">araC_1</name>
    <name evidence="7" type="ORF">NCTC11214_00828</name>
</gene>
<dbReference type="PRINTS" id="PR00032">
    <property type="entry name" value="HTHARAC"/>
</dbReference>
<feature type="domain" description="HTH araC/xylS-type" evidence="6">
    <location>
        <begin position="173"/>
        <end position="271"/>
    </location>
</feature>
<dbReference type="InterPro" id="IPR050204">
    <property type="entry name" value="AraC_XylS_family_regulators"/>
</dbReference>
<sequence>MHKSFVLANTSNIELNVFQFGVEDCAPGHCFGPAVRQHYLFHYVISGTGTLHTDHGAFSVHPGEGFLIYPHDVTTYSADQQHPWHYMWIEVDGLMAANIFQQCRLSRQMPIYRPQRYTPDAAERGYLTEIVAHQQNEAWLKIIGLSYLFFSALIANAHAQPKEKPPEKQRHLAKAIKYIESRYHENISIAQLANYCSINRSYMSRLFKAEFGLGPKEYLLQYRMNIAAGLLRHGSAAIKVVALSVGYANQLHFSKAFKQVHGLTPSAWRHGADSQSLDARIAPRLIAPTL</sequence>
<dbReference type="PANTHER" id="PTHR46796:SF7">
    <property type="entry name" value="ARAC FAMILY TRANSCRIPTIONAL REGULATOR"/>
    <property type="match status" value="1"/>
</dbReference>
<dbReference type="InterPro" id="IPR009057">
    <property type="entry name" value="Homeodomain-like_sf"/>
</dbReference>
<dbReference type="PANTHER" id="PTHR46796">
    <property type="entry name" value="HTH-TYPE TRANSCRIPTIONAL ACTIVATOR RHAS-RELATED"/>
    <property type="match status" value="1"/>
</dbReference>
<keyword evidence="3" id="KW-0010">Activator</keyword>
<dbReference type="RefSeq" id="WP_004955461.1">
    <property type="nucleotide sequence ID" value="NZ_JAEKCK010000004.1"/>
</dbReference>
<evidence type="ECO:0000256" key="1">
    <source>
        <dbReference type="ARBA" id="ARBA00023015"/>
    </source>
</evidence>
<keyword evidence="4" id="KW-0804">Transcription</keyword>
<dbReference type="PROSITE" id="PS00041">
    <property type="entry name" value="HTH_ARAC_FAMILY_1"/>
    <property type="match status" value="1"/>
</dbReference>
<evidence type="ECO:0000256" key="4">
    <source>
        <dbReference type="ARBA" id="ARBA00023163"/>
    </source>
</evidence>